<sequence length="55" mass="6314">NSILHLSYNFYPKSSFISARSSQLHYNIVSSLISGYLTNTQQIFSSIQRNFSEHS</sequence>
<keyword evidence="2" id="KW-1185">Reference proteome</keyword>
<protein>
    <submittedName>
        <fullName evidence="1">Uncharacterized protein</fullName>
    </submittedName>
</protein>
<gene>
    <name evidence="1" type="ORF">GIB67_015229</name>
</gene>
<organism evidence="1 2">
    <name type="scientific">Kingdonia uniflora</name>
    <dbReference type="NCBI Taxonomy" id="39325"/>
    <lineage>
        <taxon>Eukaryota</taxon>
        <taxon>Viridiplantae</taxon>
        <taxon>Streptophyta</taxon>
        <taxon>Embryophyta</taxon>
        <taxon>Tracheophyta</taxon>
        <taxon>Spermatophyta</taxon>
        <taxon>Magnoliopsida</taxon>
        <taxon>Ranunculales</taxon>
        <taxon>Circaeasteraceae</taxon>
        <taxon>Kingdonia</taxon>
    </lineage>
</organism>
<reference evidence="1 2" key="1">
    <citation type="journal article" date="2020" name="IScience">
        <title>Genome Sequencing of the Endangered Kingdonia uniflora (Circaeasteraceae, Ranunculales) Reveals Potential Mechanisms of Evolutionary Specialization.</title>
        <authorList>
            <person name="Sun Y."/>
            <person name="Deng T."/>
            <person name="Zhang A."/>
            <person name="Moore M.J."/>
            <person name="Landis J.B."/>
            <person name="Lin N."/>
            <person name="Zhang H."/>
            <person name="Zhang X."/>
            <person name="Huang J."/>
            <person name="Zhang X."/>
            <person name="Sun H."/>
            <person name="Wang H."/>
        </authorList>
    </citation>
    <scope>NUCLEOTIDE SEQUENCE [LARGE SCALE GENOMIC DNA]</scope>
    <source>
        <strain evidence="1">TB1705</strain>
        <tissue evidence="1">Leaf</tissue>
    </source>
</reference>
<name>A0A7J7MSR9_9MAGN</name>
<comment type="caution">
    <text evidence="1">The sequence shown here is derived from an EMBL/GenBank/DDBJ whole genome shotgun (WGS) entry which is preliminary data.</text>
</comment>
<dbReference type="AlphaFoldDB" id="A0A7J7MSR9"/>
<evidence type="ECO:0000313" key="2">
    <source>
        <dbReference type="Proteomes" id="UP000541444"/>
    </source>
</evidence>
<proteinExistence type="predicted"/>
<evidence type="ECO:0000313" key="1">
    <source>
        <dbReference type="EMBL" id="KAF6157913.1"/>
    </source>
</evidence>
<dbReference type="EMBL" id="JACGCM010001245">
    <property type="protein sequence ID" value="KAF6157913.1"/>
    <property type="molecule type" value="Genomic_DNA"/>
</dbReference>
<feature type="non-terminal residue" evidence="1">
    <location>
        <position position="55"/>
    </location>
</feature>
<dbReference type="Proteomes" id="UP000541444">
    <property type="component" value="Unassembled WGS sequence"/>
</dbReference>
<accession>A0A7J7MSR9</accession>